<keyword evidence="2" id="KW-1185">Reference proteome</keyword>
<dbReference type="EMBL" id="CP062006">
    <property type="protein sequence ID" value="QTC88683.1"/>
    <property type="molecule type" value="Genomic_DNA"/>
</dbReference>
<organism evidence="1 2">
    <name type="scientific">Brevundimonas pondensis</name>
    <dbReference type="NCBI Taxonomy" id="2774189"/>
    <lineage>
        <taxon>Bacteria</taxon>
        <taxon>Pseudomonadati</taxon>
        <taxon>Pseudomonadota</taxon>
        <taxon>Alphaproteobacteria</taxon>
        <taxon>Caulobacterales</taxon>
        <taxon>Caulobacteraceae</taxon>
        <taxon>Brevundimonas</taxon>
    </lineage>
</organism>
<dbReference type="Proteomes" id="UP000663942">
    <property type="component" value="Chromosome"/>
</dbReference>
<proteinExistence type="predicted"/>
<evidence type="ECO:0000313" key="1">
    <source>
        <dbReference type="EMBL" id="QTC88683.1"/>
    </source>
</evidence>
<protein>
    <submittedName>
        <fullName evidence="1">Uncharacterized protein</fullName>
    </submittedName>
</protein>
<sequence>MDYADTFGAGGVMRREYSFEERHERACLRAAMNIRGLWEEKGSSDTRLIEGLLLPDDFTVVGDSRAFSGQGRREHVIPRLVVIKEVHDMLERGATDAQIAIFIRDHVKIVRISNEECSRLDRKDQLGLRQRMPTGWAFGDDIYARLSAANIEWVSMNGSEAPPG</sequence>
<evidence type="ECO:0000313" key="2">
    <source>
        <dbReference type="Proteomes" id="UP000663942"/>
    </source>
</evidence>
<name>A0ABX7SQG4_9CAUL</name>
<reference evidence="1 2" key="1">
    <citation type="submission" date="2020-09" db="EMBL/GenBank/DDBJ databases">
        <title>Brevundimonas sp. LVF1 isolated from an oligotrophic pond in Goettingen, Germany.</title>
        <authorList>
            <person name="Friedrich I."/>
            <person name="Klassen A."/>
            <person name="Neubauer H."/>
            <person name="Schneider D."/>
            <person name="Hertel R."/>
            <person name="Daniel R."/>
        </authorList>
    </citation>
    <scope>NUCLEOTIDE SEQUENCE [LARGE SCALE GENOMIC DNA]</scope>
    <source>
        <strain evidence="1 2">LVF1</strain>
    </source>
</reference>
<gene>
    <name evidence="1" type="ORF">IFE19_04770</name>
</gene>
<dbReference type="RefSeq" id="WP_207826157.1">
    <property type="nucleotide sequence ID" value="NZ_CP062006.1"/>
</dbReference>
<accession>A0ABX7SQG4</accession>